<evidence type="ECO:0000313" key="2">
    <source>
        <dbReference type="Proteomes" id="UP001060215"/>
    </source>
</evidence>
<sequence>MYAASDQYISIELKLSSLVQCTADLSTNRCQECLSFAVGAIQGCTAAGKAEGRILTPSCIASYKYHFYGSPLPPPPTNSSNGSPPPLSDNSSSNDGNRSEDELLNLAGERFGNDYNSENLQAWKLWSEGHGLELMDPILVQSCVVSEVLKCIHIGLLCVQEDAADRPTVFCSCYVGMQTVTLPQPNQPAFSVG</sequence>
<organism evidence="1 2">
    <name type="scientific">Camellia lanceoleosa</name>
    <dbReference type="NCBI Taxonomy" id="1840588"/>
    <lineage>
        <taxon>Eukaryota</taxon>
        <taxon>Viridiplantae</taxon>
        <taxon>Streptophyta</taxon>
        <taxon>Embryophyta</taxon>
        <taxon>Tracheophyta</taxon>
        <taxon>Spermatophyta</taxon>
        <taxon>Magnoliopsida</taxon>
        <taxon>eudicotyledons</taxon>
        <taxon>Gunneridae</taxon>
        <taxon>Pentapetalae</taxon>
        <taxon>asterids</taxon>
        <taxon>Ericales</taxon>
        <taxon>Theaceae</taxon>
        <taxon>Camellia</taxon>
    </lineage>
</organism>
<comment type="caution">
    <text evidence="1">The sequence shown here is derived from an EMBL/GenBank/DDBJ whole genome shotgun (WGS) entry which is preliminary data.</text>
</comment>
<protein>
    <submittedName>
        <fullName evidence="1">Cysteine-rich receptor-like protein kinase 6</fullName>
    </submittedName>
</protein>
<keyword evidence="2" id="KW-1185">Reference proteome</keyword>
<evidence type="ECO:0000313" key="1">
    <source>
        <dbReference type="EMBL" id="KAI8000666.1"/>
    </source>
</evidence>
<gene>
    <name evidence="1" type="ORF">LOK49_LG09G00416</name>
</gene>
<accession>A0ACC0GKR5</accession>
<reference evidence="1 2" key="1">
    <citation type="journal article" date="2022" name="Plant J.">
        <title>Chromosome-level genome of Camellia lanceoleosa provides a valuable resource for understanding genome evolution and self-incompatibility.</title>
        <authorList>
            <person name="Gong W."/>
            <person name="Xiao S."/>
            <person name="Wang L."/>
            <person name="Liao Z."/>
            <person name="Chang Y."/>
            <person name="Mo W."/>
            <person name="Hu G."/>
            <person name="Li W."/>
            <person name="Zhao G."/>
            <person name="Zhu H."/>
            <person name="Hu X."/>
            <person name="Ji K."/>
            <person name="Xiang X."/>
            <person name="Song Q."/>
            <person name="Yuan D."/>
            <person name="Jin S."/>
            <person name="Zhang L."/>
        </authorList>
    </citation>
    <scope>NUCLEOTIDE SEQUENCE [LARGE SCALE GENOMIC DNA]</scope>
    <source>
        <strain evidence="1">SQ_2022a</strain>
    </source>
</reference>
<dbReference type="EMBL" id="CM045765">
    <property type="protein sequence ID" value="KAI8000666.1"/>
    <property type="molecule type" value="Genomic_DNA"/>
</dbReference>
<dbReference type="Proteomes" id="UP001060215">
    <property type="component" value="Chromosome 8"/>
</dbReference>
<proteinExistence type="predicted"/>
<name>A0ACC0GKR5_9ERIC</name>